<dbReference type="PANTHER" id="PTHR35394">
    <property type="entry name" value="DUF3176 DOMAIN-CONTAINING PROTEIN"/>
    <property type="match status" value="1"/>
</dbReference>
<accession>A0AAE8N5R0</accession>
<evidence type="ECO:0000313" key="3">
    <source>
        <dbReference type="Proteomes" id="UP001187682"/>
    </source>
</evidence>
<protein>
    <submittedName>
        <fullName evidence="2">Uncharacterized protein</fullName>
    </submittedName>
</protein>
<proteinExistence type="predicted"/>
<evidence type="ECO:0000313" key="2">
    <source>
        <dbReference type="EMBL" id="SPO06761.1"/>
    </source>
</evidence>
<evidence type="ECO:0000256" key="1">
    <source>
        <dbReference type="SAM" id="Phobius"/>
    </source>
</evidence>
<dbReference type="Proteomes" id="UP001187682">
    <property type="component" value="Unassembled WGS sequence"/>
</dbReference>
<dbReference type="AlphaFoldDB" id="A0AAE8N5R0"/>
<dbReference type="Pfam" id="PF11374">
    <property type="entry name" value="DUF3176"/>
    <property type="match status" value="1"/>
</dbReference>
<gene>
    <name evidence="2" type="ORF">DNG_09455</name>
</gene>
<sequence length="546" mass="59773">MALRRVRPWRLEIGAAAASIALIVVMVIVLAHFNGKPIFDSGVLRLNAIVSVLSTASKSFLLYVLAGSIGQWNWILFSSRPRRLWDFEQVADASRGPLGSVLLLFNPKFKGGLLVRLGALITILAIALDPFAQQLVQFGQEMRYTMDNGGASSLPFATRYSKGNSYSKFHAIQIDENGRMEALGTSRLAYPDADFGLQSATVFGITAERHDISEQLSVRCPSGDCRFPPVTSLAVCSRCEDLAPHLKRNTQSEGSQIFDLIQDQSLAVRKENCTEYTLPNGLFLNNLDDDSGGGRDMIFMTMSGTTNRSNTVVMGDIDTLIWAQTIIKVDGGKDSDEKWPNYDVHATECALYYCVRNYTAEVHNATLFETSTILEDEKRLPESWSIAQPDSYENISDVVVHSLAYHPVESAIERTDLQLGRDGSDISWSISQPAVDGISAYMQNTFASCLVGTVNCTDDVNTWAPTNGYLVGGELLSGQWQEQYEPSVSKTLWNEKDLSKIFDNVAMSMSNAIRNGADDAESKSGSIGVPVTVGNPSGDDGFCISV</sequence>
<dbReference type="InterPro" id="IPR021514">
    <property type="entry name" value="DUF3176"/>
</dbReference>
<keyword evidence="1" id="KW-0812">Transmembrane</keyword>
<dbReference type="PANTHER" id="PTHR35394:SF5">
    <property type="entry name" value="DUF3176 DOMAIN-CONTAINING PROTEIN"/>
    <property type="match status" value="1"/>
</dbReference>
<organism evidence="2 3">
    <name type="scientific">Cephalotrichum gorgonifer</name>
    <dbReference type="NCBI Taxonomy" id="2041049"/>
    <lineage>
        <taxon>Eukaryota</taxon>
        <taxon>Fungi</taxon>
        <taxon>Dikarya</taxon>
        <taxon>Ascomycota</taxon>
        <taxon>Pezizomycotina</taxon>
        <taxon>Sordariomycetes</taxon>
        <taxon>Hypocreomycetidae</taxon>
        <taxon>Microascales</taxon>
        <taxon>Microascaceae</taxon>
        <taxon>Cephalotrichum</taxon>
    </lineage>
</organism>
<keyword evidence="1" id="KW-1133">Transmembrane helix</keyword>
<name>A0AAE8N5R0_9PEZI</name>
<comment type="caution">
    <text evidence="2">The sequence shown here is derived from an EMBL/GenBank/DDBJ whole genome shotgun (WGS) entry which is preliminary data.</text>
</comment>
<reference evidence="2" key="1">
    <citation type="submission" date="2018-03" db="EMBL/GenBank/DDBJ databases">
        <authorList>
            <person name="Guldener U."/>
        </authorList>
    </citation>
    <scope>NUCLEOTIDE SEQUENCE</scope>
</reference>
<feature type="transmembrane region" description="Helical" evidence="1">
    <location>
        <begin position="60"/>
        <end position="77"/>
    </location>
</feature>
<feature type="transmembrane region" description="Helical" evidence="1">
    <location>
        <begin position="12"/>
        <end position="33"/>
    </location>
</feature>
<feature type="transmembrane region" description="Helical" evidence="1">
    <location>
        <begin position="113"/>
        <end position="132"/>
    </location>
</feature>
<dbReference type="EMBL" id="ONZQ02000017">
    <property type="protein sequence ID" value="SPO06761.1"/>
    <property type="molecule type" value="Genomic_DNA"/>
</dbReference>
<keyword evidence="1" id="KW-0472">Membrane</keyword>
<keyword evidence="3" id="KW-1185">Reference proteome</keyword>